<reference evidence="3" key="1">
    <citation type="journal article" date="2019" name="Int. J. Syst. Evol. Microbiol.">
        <title>The Global Catalogue of Microorganisms (GCM) 10K type strain sequencing project: providing services to taxonomists for standard genome sequencing and annotation.</title>
        <authorList>
            <consortium name="The Broad Institute Genomics Platform"/>
            <consortium name="The Broad Institute Genome Sequencing Center for Infectious Disease"/>
            <person name="Wu L."/>
            <person name="Ma J."/>
        </authorList>
    </citation>
    <scope>NUCLEOTIDE SEQUENCE [LARGE SCALE GENOMIC DNA]</scope>
    <source>
        <strain evidence="3">KCTC 22814</strain>
    </source>
</reference>
<evidence type="ECO:0000313" key="2">
    <source>
        <dbReference type="EMBL" id="MFD2966089.1"/>
    </source>
</evidence>
<dbReference type="InterPro" id="IPR052917">
    <property type="entry name" value="Stress-Dev_Protein"/>
</dbReference>
<keyword evidence="3" id="KW-1185">Reference proteome</keyword>
<gene>
    <name evidence="2" type="ORF">ACFS7Y_01760</name>
</gene>
<dbReference type="InterPro" id="IPR038725">
    <property type="entry name" value="YdaG_split_barrel_FMN-bd"/>
</dbReference>
<protein>
    <submittedName>
        <fullName evidence="2">Pyridoxamine 5'-phosphate oxidase family protein</fullName>
    </submittedName>
</protein>
<comment type="caution">
    <text evidence="2">The sequence shown here is derived from an EMBL/GenBank/DDBJ whole genome shotgun (WGS) entry which is preliminary data.</text>
</comment>
<dbReference type="EMBL" id="JBHUPB010000003">
    <property type="protein sequence ID" value="MFD2966089.1"/>
    <property type="molecule type" value="Genomic_DNA"/>
</dbReference>
<name>A0ABW6BDH8_9SPHI</name>
<dbReference type="PANTHER" id="PTHR34818">
    <property type="entry name" value="PROTEIN BLI-3"/>
    <property type="match status" value="1"/>
</dbReference>
<dbReference type="Pfam" id="PF16242">
    <property type="entry name" value="Pyrid_ox_like"/>
    <property type="match status" value="1"/>
</dbReference>
<feature type="domain" description="General stress protein FMN-binding split barrel" evidence="1">
    <location>
        <begin position="10"/>
        <end position="159"/>
    </location>
</feature>
<dbReference type="InterPro" id="IPR012349">
    <property type="entry name" value="Split_barrel_FMN-bd"/>
</dbReference>
<dbReference type="Gene3D" id="2.30.110.10">
    <property type="entry name" value="Electron Transport, Fmn-binding Protein, Chain A"/>
    <property type="match status" value="1"/>
</dbReference>
<evidence type="ECO:0000259" key="1">
    <source>
        <dbReference type="Pfam" id="PF16242"/>
    </source>
</evidence>
<organism evidence="2 3">
    <name type="scientific">Sphingobacterium bambusae</name>
    <dbReference type="NCBI Taxonomy" id="662858"/>
    <lineage>
        <taxon>Bacteria</taxon>
        <taxon>Pseudomonadati</taxon>
        <taxon>Bacteroidota</taxon>
        <taxon>Sphingobacteriia</taxon>
        <taxon>Sphingobacteriales</taxon>
        <taxon>Sphingobacteriaceae</taxon>
        <taxon>Sphingobacterium</taxon>
    </lineage>
</organism>
<dbReference type="RefSeq" id="WP_320183882.1">
    <property type="nucleotide sequence ID" value="NZ_CP138332.1"/>
</dbReference>
<accession>A0ABW6BDH8</accession>
<proteinExistence type="predicted"/>
<sequence length="168" mass="19162">MSTENLVQQDAIAKLKEMIDAMDIGMLGSYPVETGYMHAVPMSRQEVDDEGAIWFLFSNESDSYAHFEQQDKATLLYSDINKYSFLSINGHAVVSRDKERIEKYWNKMMEGWFDKGKDDPRIRVLKIVPSEAHYWDNKSNKLITLIKVAAGALTGQKADTGRQGDLDF</sequence>
<dbReference type="PANTHER" id="PTHR34818:SF1">
    <property type="entry name" value="PROTEIN BLI-3"/>
    <property type="match status" value="1"/>
</dbReference>
<evidence type="ECO:0000313" key="3">
    <source>
        <dbReference type="Proteomes" id="UP001597525"/>
    </source>
</evidence>
<dbReference type="Proteomes" id="UP001597525">
    <property type="component" value="Unassembled WGS sequence"/>
</dbReference>
<dbReference type="SUPFAM" id="SSF50475">
    <property type="entry name" value="FMN-binding split barrel"/>
    <property type="match status" value="1"/>
</dbReference>